<dbReference type="Pfam" id="PF02779">
    <property type="entry name" value="Transket_pyr"/>
    <property type="match status" value="1"/>
</dbReference>
<dbReference type="GO" id="GO:0019288">
    <property type="term" value="P:isopentenyl diphosphate biosynthetic process, methylerythritol 4-phosphate pathway"/>
    <property type="evidence" value="ECO:0007669"/>
    <property type="project" value="TreeGrafter"/>
</dbReference>
<feature type="binding site" evidence="10">
    <location>
        <position position="178"/>
    </location>
    <ligand>
        <name>Mg(2+)</name>
        <dbReference type="ChEBI" id="CHEBI:18420"/>
    </ligand>
</feature>
<dbReference type="EC" id="2.2.1.7" evidence="10"/>
<sequence>MGGITSDPVLAGLSPQDIRNASLGELSDLAEAMRAFLVDNVCATGGHLGPNLGVVELTLALHRVFHSPQDRILFDIGHQAYVHKIITGRASQFPSLRQRHGLSGYSAQAESAHDVIENSHASTVLAYAHGLAIAAQQHNHHVAAVLGDGALTGGMAWEGLNNLASAPDAPVVIVLNDNGRSYAPTAGGIARHLSTLVTHPSNGNIFADLDLHYIGPIDGHDIAALEKAFSDARDLHSPVVVHCLTSKGHGWDPAEAHEADRMHAVGVINPTTGKPDKPSKQTWTHVFGEEITKIGHEHPDLVCITASMLLPTGLGTFAEEFPDRVHDVGIAEQHAVTSAAGLALSGAKPVVALYSTFLNRAFDQALMDVALHRLPVTFVLDRAGITGPDGPSHHGIFDPVIMSAIPGVQIGAPRDATSLRQLLREAVDTTSGPTVIRYPKATARTDIPTQEHVHGIDVLTSSRGHTNVLLVAIGPVAQECTKVAHNIERHNIGATVIDPRWPIPPAPALLDFLTGFDYVFTVEDASRTGGMGSAIAQAAQDAGAHSKVFNLGVPRTFMPHGTREQILRESLLDAAGIETLVHEVLNGRSIYRHPDRIERGNSAYRPAPPASATT</sequence>
<dbReference type="PROSITE" id="PS00801">
    <property type="entry name" value="TRANSKETOLASE_1"/>
    <property type="match status" value="1"/>
</dbReference>
<feature type="binding site" evidence="10">
    <location>
        <position position="78"/>
    </location>
    <ligand>
        <name>thiamine diphosphate</name>
        <dbReference type="ChEBI" id="CHEBI:58937"/>
    </ligand>
</feature>
<feature type="binding site" evidence="10">
    <location>
        <position position="332"/>
    </location>
    <ligand>
        <name>thiamine diphosphate</name>
        <dbReference type="ChEBI" id="CHEBI:58937"/>
    </ligand>
</feature>
<evidence type="ECO:0000256" key="5">
    <source>
        <dbReference type="ARBA" id="ARBA00022723"/>
    </source>
</evidence>
<feature type="binding site" evidence="10">
    <location>
        <position position="148"/>
    </location>
    <ligand>
        <name>Mg(2+)</name>
        <dbReference type="ChEBI" id="CHEBI:18420"/>
    </ligand>
</feature>
<dbReference type="InterPro" id="IPR049557">
    <property type="entry name" value="Transketolase_CS"/>
</dbReference>
<dbReference type="Pfam" id="PF02780">
    <property type="entry name" value="Transketolase_C"/>
    <property type="match status" value="1"/>
</dbReference>
<dbReference type="InterPro" id="IPR005475">
    <property type="entry name" value="Transketolase-like_Pyr-bd"/>
</dbReference>
<comment type="caution">
    <text evidence="10">Lacks conserved residue(s) required for the propagation of feature annotation.</text>
</comment>
<dbReference type="NCBIfam" id="NF003933">
    <property type="entry name" value="PRK05444.2-2"/>
    <property type="match status" value="1"/>
</dbReference>
<dbReference type="InterPro" id="IPR009014">
    <property type="entry name" value="Transketo_C/PFOR_II"/>
</dbReference>
<feature type="binding site" evidence="10">
    <location>
        <begin position="119"/>
        <end position="121"/>
    </location>
    <ligand>
        <name>thiamine diphosphate</name>
        <dbReference type="ChEBI" id="CHEBI:58937"/>
    </ligand>
</feature>
<keyword evidence="8 10" id="KW-0786">Thiamine pyrophosphate</keyword>
<evidence type="ECO:0000256" key="1">
    <source>
        <dbReference type="ARBA" id="ARBA00004980"/>
    </source>
</evidence>
<dbReference type="SUPFAM" id="SSF52922">
    <property type="entry name" value="TK C-terminal domain-like"/>
    <property type="match status" value="1"/>
</dbReference>
<dbReference type="SMART" id="SM00861">
    <property type="entry name" value="Transket_pyr"/>
    <property type="match status" value="1"/>
</dbReference>
<evidence type="ECO:0000313" key="13">
    <source>
        <dbReference type="Proteomes" id="UP000295674"/>
    </source>
</evidence>
<comment type="cofactor">
    <cofactor evidence="10">
        <name>Mg(2+)</name>
        <dbReference type="ChEBI" id="CHEBI:18420"/>
    </cofactor>
    <text evidence="10">Binds 1 Mg(2+) ion per subunit.</text>
</comment>
<dbReference type="GO" id="GO:0000287">
    <property type="term" value="F:magnesium ion binding"/>
    <property type="evidence" value="ECO:0007669"/>
    <property type="project" value="UniProtKB-UniRule"/>
</dbReference>
<protein>
    <recommendedName>
        <fullName evidence="10">1-deoxy-D-xylulose-5-phosphate synthase</fullName>
        <ecNumber evidence="10">2.2.1.7</ecNumber>
    </recommendedName>
    <alternativeName>
        <fullName evidence="10">1-deoxyxylulose-5-phosphate synthase</fullName>
        <shortName evidence="10">DXP synthase</shortName>
        <shortName evidence="10">DXPS</shortName>
    </alternativeName>
</protein>
<comment type="subunit">
    <text evidence="3 10">Homodimer.</text>
</comment>
<keyword evidence="9 10" id="KW-0414">Isoprene biosynthesis</keyword>
<comment type="cofactor">
    <cofactor evidence="10">
        <name>thiamine diphosphate</name>
        <dbReference type="ChEBI" id="CHEBI:58937"/>
    </cofactor>
    <text evidence="10">Binds 1 thiamine pyrophosphate per subunit.</text>
</comment>
<evidence type="ECO:0000256" key="8">
    <source>
        <dbReference type="ARBA" id="ARBA00023052"/>
    </source>
</evidence>
<evidence type="ECO:0000313" key="12">
    <source>
        <dbReference type="EMBL" id="TDC99952.1"/>
    </source>
</evidence>
<dbReference type="SUPFAM" id="SSF52518">
    <property type="entry name" value="Thiamin diphosphate-binding fold (THDP-binding)"/>
    <property type="match status" value="2"/>
</dbReference>
<dbReference type="GO" id="GO:0005829">
    <property type="term" value="C:cytosol"/>
    <property type="evidence" value="ECO:0007669"/>
    <property type="project" value="TreeGrafter"/>
</dbReference>
<organism evidence="12 13">
    <name type="scientific">Saccharopolyspora terrae</name>
    <dbReference type="NCBI Taxonomy" id="2530384"/>
    <lineage>
        <taxon>Bacteria</taxon>
        <taxon>Bacillati</taxon>
        <taxon>Actinomycetota</taxon>
        <taxon>Actinomycetes</taxon>
        <taxon>Pseudonocardiales</taxon>
        <taxon>Pseudonocardiaceae</taxon>
        <taxon>Saccharopolyspora</taxon>
    </lineage>
</organism>
<dbReference type="OrthoDB" id="9803371at2"/>
<dbReference type="FunFam" id="3.40.50.970:FF:000010">
    <property type="entry name" value="1-deoxy-D-xylulose-5-phosphate synthase"/>
    <property type="match status" value="1"/>
</dbReference>
<dbReference type="RefSeq" id="WP_132679518.1">
    <property type="nucleotide sequence ID" value="NZ_SMKS01000087.1"/>
</dbReference>
<gene>
    <name evidence="10" type="primary">dxs</name>
    <name evidence="12" type="ORF">E1181_28525</name>
</gene>
<dbReference type="Pfam" id="PF13292">
    <property type="entry name" value="DXP_synthase_N"/>
    <property type="match status" value="2"/>
</dbReference>
<evidence type="ECO:0000256" key="3">
    <source>
        <dbReference type="ARBA" id="ARBA00011738"/>
    </source>
</evidence>
<dbReference type="EMBL" id="SMKS01000087">
    <property type="protein sequence ID" value="TDC99952.1"/>
    <property type="molecule type" value="Genomic_DNA"/>
</dbReference>
<accession>A0A4R4VBU6</accession>
<evidence type="ECO:0000256" key="7">
    <source>
        <dbReference type="ARBA" id="ARBA00022977"/>
    </source>
</evidence>
<evidence type="ECO:0000256" key="2">
    <source>
        <dbReference type="ARBA" id="ARBA00011081"/>
    </source>
</evidence>
<proteinExistence type="inferred from homology"/>
<dbReference type="Proteomes" id="UP000295674">
    <property type="component" value="Unassembled WGS sequence"/>
</dbReference>
<evidence type="ECO:0000259" key="11">
    <source>
        <dbReference type="SMART" id="SM00861"/>
    </source>
</evidence>
<comment type="similarity">
    <text evidence="2 10">Belongs to the transketolase family. DXPS subfamily.</text>
</comment>
<dbReference type="UniPathway" id="UPA00064">
    <property type="reaction ID" value="UER00091"/>
</dbReference>
<comment type="pathway">
    <text evidence="1 10">Metabolic intermediate biosynthesis; 1-deoxy-D-xylulose 5-phosphate biosynthesis; 1-deoxy-D-xylulose 5-phosphate from D-glyceraldehyde 3-phosphate and pyruvate: step 1/1.</text>
</comment>
<feature type="binding site" evidence="10">
    <location>
        <position position="178"/>
    </location>
    <ligand>
        <name>thiamine diphosphate</name>
        <dbReference type="ChEBI" id="CHEBI:58937"/>
    </ligand>
</feature>
<dbReference type="GO" id="GO:0009228">
    <property type="term" value="P:thiamine biosynthetic process"/>
    <property type="evidence" value="ECO:0007669"/>
    <property type="project" value="UniProtKB-UniRule"/>
</dbReference>
<keyword evidence="7 10" id="KW-0784">Thiamine biosynthesis</keyword>
<dbReference type="GO" id="GO:0008661">
    <property type="term" value="F:1-deoxy-D-xylulose-5-phosphate synthase activity"/>
    <property type="evidence" value="ECO:0007669"/>
    <property type="project" value="UniProtKB-UniRule"/>
</dbReference>
<keyword evidence="5 10" id="KW-0479">Metal-binding</keyword>
<keyword evidence="6 10" id="KW-0460">Magnesium</keyword>
<evidence type="ECO:0000256" key="10">
    <source>
        <dbReference type="HAMAP-Rule" id="MF_00315"/>
    </source>
</evidence>
<dbReference type="GO" id="GO:0016114">
    <property type="term" value="P:terpenoid biosynthetic process"/>
    <property type="evidence" value="ECO:0007669"/>
    <property type="project" value="UniProtKB-UniRule"/>
</dbReference>
<dbReference type="Gene3D" id="3.40.50.920">
    <property type="match status" value="1"/>
</dbReference>
<comment type="function">
    <text evidence="10">Catalyzes the acyloin condensation reaction between C atoms 2 and 3 of pyruvate and glyceraldehyde 3-phosphate to yield 1-deoxy-D-xylulose-5-phosphate (DXP).</text>
</comment>
<feature type="binding site" evidence="10">
    <location>
        <begin position="149"/>
        <end position="150"/>
    </location>
    <ligand>
        <name>thiamine diphosphate</name>
        <dbReference type="ChEBI" id="CHEBI:58937"/>
    </ligand>
</feature>
<dbReference type="InterPro" id="IPR033248">
    <property type="entry name" value="Transketolase_C"/>
</dbReference>
<reference evidence="12 13" key="1">
    <citation type="submission" date="2019-03" db="EMBL/GenBank/DDBJ databases">
        <title>Draft genome sequences of novel Actinobacteria.</title>
        <authorList>
            <person name="Sahin N."/>
            <person name="Ay H."/>
            <person name="Saygin H."/>
        </authorList>
    </citation>
    <scope>NUCLEOTIDE SEQUENCE [LARGE SCALE GENOMIC DNA]</scope>
    <source>
        <strain evidence="12 13">16K309</strain>
    </source>
</reference>
<dbReference type="CDD" id="cd07033">
    <property type="entry name" value="TPP_PYR_DXS_TK_like"/>
    <property type="match status" value="1"/>
</dbReference>
<dbReference type="AlphaFoldDB" id="A0A4R4VBU6"/>
<dbReference type="PANTHER" id="PTHR43322:SF5">
    <property type="entry name" value="1-DEOXY-D-XYLULOSE-5-PHOSPHATE SYNTHASE, CHLOROPLASTIC"/>
    <property type="match status" value="1"/>
</dbReference>
<keyword evidence="13" id="KW-1185">Reference proteome</keyword>
<dbReference type="GO" id="GO:0030976">
    <property type="term" value="F:thiamine pyrophosphate binding"/>
    <property type="evidence" value="ECO:0007669"/>
    <property type="project" value="UniProtKB-UniRule"/>
</dbReference>
<dbReference type="PANTHER" id="PTHR43322">
    <property type="entry name" value="1-D-DEOXYXYLULOSE 5-PHOSPHATE SYNTHASE-RELATED"/>
    <property type="match status" value="1"/>
</dbReference>
<evidence type="ECO:0000256" key="9">
    <source>
        <dbReference type="ARBA" id="ARBA00023229"/>
    </source>
</evidence>
<keyword evidence="4 10" id="KW-0808">Transferase</keyword>
<name>A0A4R4VBU6_9PSEU</name>
<dbReference type="InterPro" id="IPR005477">
    <property type="entry name" value="Dxylulose-5-P_synthase"/>
</dbReference>
<dbReference type="Gene3D" id="3.40.50.970">
    <property type="match status" value="2"/>
</dbReference>
<evidence type="ECO:0000256" key="6">
    <source>
        <dbReference type="ARBA" id="ARBA00022842"/>
    </source>
</evidence>
<dbReference type="InterPro" id="IPR029061">
    <property type="entry name" value="THDP-binding"/>
</dbReference>
<comment type="catalytic activity">
    <reaction evidence="10">
        <text>D-glyceraldehyde 3-phosphate + pyruvate + H(+) = 1-deoxy-D-xylulose 5-phosphate + CO2</text>
        <dbReference type="Rhea" id="RHEA:12605"/>
        <dbReference type="ChEBI" id="CHEBI:15361"/>
        <dbReference type="ChEBI" id="CHEBI:15378"/>
        <dbReference type="ChEBI" id="CHEBI:16526"/>
        <dbReference type="ChEBI" id="CHEBI:57792"/>
        <dbReference type="ChEBI" id="CHEBI:59776"/>
        <dbReference type="EC" id="2.2.1.7"/>
    </reaction>
</comment>
<feature type="domain" description="Transketolase-like pyrimidine-binding" evidence="11">
    <location>
        <begin position="281"/>
        <end position="445"/>
    </location>
</feature>
<dbReference type="HAMAP" id="MF_00315">
    <property type="entry name" value="DXP_synth"/>
    <property type="match status" value="1"/>
</dbReference>
<comment type="caution">
    <text evidence="12">The sequence shown here is derived from an EMBL/GenBank/DDBJ whole genome shotgun (WGS) entry which is preliminary data.</text>
</comment>
<dbReference type="CDD" id="cd02007">
    <property type="entry name" value="TPP_DXS"/>
    <property type="match status" value="1"/>
</dbReference>
<evidence type="ECO:0000256" key="4">
    <source>
        <dbReference type="ARBA" id="ARBA00022679"/>
    </source>
</evidence>